<feature type="coiled-coil region" evidence="1">
    <location>
        <begin position="33"/>
        <end position="78"/>
    </location>
</feature>
<dbReference type="AlphaFoldDB" id="A0A391NZN4"/>
<reference evidence="2 3" key="1">
    <citation type="journal article" date="2018" name="PLoS ONE">
        <title>The draft genome of Kipferlia bialata reveals reductive genome evolution in fornicate parasites.</title>
        <authorList>
            <person name="Tanifuji G."/>
            <person name="Takabayashi S."/>
            <person name="Kume K."/>
            <person name="Takagi M."/>
            <person name="Nakayama T."/>
            <person name="Kamikawa R."/>
            <person name="Inagaki Y."/>
            <person name="Hashimoto T."/>
        </authorList>
    </citation>
    <scope>NUCLEOTIDE SEQUENCE [LARGE SCALE GENOMIC DNA]</scope>
    <source>
        <strain evidence="2">NY0173</strain>
    </source>
</reference>
<dbReference type="Proteomes" id="UP000265618">
    <property type="component" value="Unassembled WGS sequence"/>
</dbReference>
<dbReference type="EMBL" id="BDIP01000042">
    <property type="protein sequence ID" value="GCA61982.1"/>
    <property type="molecule type" value="Genomic_DNA"/>
</dbReference>
<name>A0A391NZN4_9EUKA</name>
<protein>
    <submittedName>
        <fullName evidence="2">Uncharacterized protein</fullName>
    </submittedName>
</protein>
<gene>
    <name evidence="2" type="ORF">KIPB_000366</name>
</gene>
<evidence type="ECO:0000256" key="1">
    <source>
        <dbReference type="SAM" id="Coils"/>
    </source>
</evidence>
<keyword evidence="3" id="KW-1185">Reference proteome</keyword>
<organism evidence="2 3">
    <name type="scientific">Kipferlia bialata</name>
    <dbReference type="NCBI Taxonomy" id="797122"/>
    <lineage>
        <taxon>Eukaryota</taxon>
        <taxon>Metamonada</taxon>
        <taxon>Carpediemonas-like organisms</taxon>
        <taxon>Kipferlia</taxon>
    </lineage>
</organism>
<evidence type="ECO:0000313" key="3">
    <source>
        <dbReference type="Proteomes" id="UP000265618"/>
    </source>
</evidence>
<accession>A0A391NZN4</accession>
<keyword evidence="1" id="KW-0175">Coiled coil</keyword>
<sequence length="82" mass="9373">MLRWAEQVDLLGMESEALSAKVSAEFRSLHEAVAAVRSDVNRLQSRIEAERTRTVESYEAVMAMVQELQEEMREMRESKGKG</sequence>
<comment type="caution">
    <text evidence="2">The sequence shown here is derived from an EMBL/GenBank/DDBJ whole genome shotgun (WGS) entry which is preliminary data.</text>
</comment>
<evidence type="ECO:0000313" key="2">
    <source>
        <dbReference type="EMBL" id="GCA61982.1"/>
    </source>
</evidence>
<proteinExistence type="predicted"/>